<gene>
    <name evidence="3" type="ORF">P170DRAFT_477444</name>
</gene>
<name>A0A2I2G0Z4_9EURO</name>
<evidence type="ECO:0000256" key="2">
    <source>
        <dbReference type="SAM" id="SignalP"/>
    </source>
</evidence>
<feature type="chain" id="PRO_5014185208" evidence="2">
    <location>
        <begin position="21"/>
        <end position="212"/>
    </location>
</feature>
<reference evidence="3 4" key="1">
    <citation type="submission" date="2016-12" db="EMBL/GenBank/DDBJ databases">
        <title>The genomes of Aspergillus section Nigri reveals drivers in fungal speciation.</title>
        <authorList>
            <consortium name="DOE Joint Genome Institute"/>
            <person name="Vesth T.C."/>
            <person name="Nybo J."/>
            <person name="Theobald S."/>
            <person name="Brandl J."/>
            <person name="Frisvad J.C."/>
            <person name="Nielsen K.F."/>
            <person name="Lyhne E.K."/>
            <person name="Kogle M.E."/>
            <person name="Kuo A."/>
            <person name="Riley R."/>
            <person name="Clum A."/>
            <person name="Nolan M."/>
            <person name="Lipzen A."/>
            <person name="Salamov A."/>
            <person name="Henrissat B."/>
            <person name="Wiebenga A."/>
            <person name="De Vries R.P."/>
            <person name="Grigoriev I.V."/>
            <person name="Mortensen U.H."/>
            <person name="Andersen M.R."/>
            <person name="Baker S.E."/>
        </authorList>
    </citation>
    <scope>NUCLEOTIDE SEQUENCE [LARGE SCALE GENOMIC DNA]</scope>
    <source>
        <strain evidence="3 4">IBT 23096</strain>
    </source>
</reference>
<dbReference type="Proteomes" id="UP000234275">
    <property type="component" value="Unassembled WGS sequence"/>
</dbReference>
<sequence length="212" mass="22453">MLSRLYSYILFLTIPPIVAGAGTGSSDPRKCYLMDGSSAPALSPCLPLSSSSSSNNNNSSESKTTHSPCCLLRNTTTIASSSSSNQNGKANSDTCLTPSGLCLSNHGLLYSSGCTDSTWLDPACPSICPDNRSNWTGKALEGKEWSQGQIVEHWQVMVCAAKSVCCRRYSSSVDCCGNQTVRVNEVVVGGLWVGFWALVLVGTIVILGDVRV</sequence>
<dbReference type="GeneID" id="36561160"/>
<dbReference type="VEuPathDB" id="FungiDB:P170DRAFT_477444"/>
<protein>
    <submittedName>
        <fullName evidence="3">Uncharacterized protein</fullName>
    </submittedName>
</protein>
<accession>A0A2I2G0Z4</accession>
<dbReference type="OrthoDB" id="5215637at2759"/>
<keyword evidence="1" id="KW-0812">Transmembrane</keyword>
<dbReference type="RefSeq" id="XP_024701866.1">
    <property type="nucleotide sequence ID" value="XM_024853462.1"/>
</dbReference>
<comment type="caution">
    <text evidence="3">The sequence shown here is derived from an EMBL/GenBank/DDBJ whole genome shotgun (WGS) entry which is preliminary data.</text>
</comment>
<keyword evidence="2" id="KW-0732">Signal</keyword>
<dbReference type="AlphaFoldDB" id="A0A2I2G0Z4"/>
<evidence type="ECO:0000256" key="1">
    <source>
        <dbReference type="SAM" id="Phobius"/>
    </source>
</evidence>
<organism evidence="3 4">
    <name type="scientific">Aspergillus steynii IBT 23096</name>
    <dbReference type="NCBI Taxonomy" id="1392250"/>
    <lineage>
        <taxon>Eukaryota</taxon>
        <taxon>Fungi</taxon>
        <taxon>Dikarya</taxon>
        <taxon>Ascomycota</taxon>
        <taxon>Pezizomycotina</taxon>
        <taxon>Eurotiomycetes</taxon>
        <taxon>Eurotiomycetidae</taxon>
        <taxon>Eurotiales</taxon>
        <taxon>Aspergillaceae</taxon>
        <taxon>Aspergillus</taxon>
        <taxon>Aspergillus subgen. Circumdati</taxon>
    </lineage>
</organism>
<keyword evidence="1" id="KW-0472">Membrane</keyword>
<dbReference type="EMBL" id="MSFO01000006">
    <property type="protein sequence ID" value="PLB46564.1"/>
    <property type="molecule type" value="Genomic_DNA"/>
</dbReference>
<feature type="transmembrane region" description="Helical" evidence="1">
    <location>
        <begin position="186"/>
        <end position="207"/>
    </location>
</feature>
<keyword evidence="4" id="KW-1185">Reference proteome</keyword>
<keyword evidence="1" id="KW-1133">Transmembrane helix</keyword>
<proteinExistence type="predicted"/>
<feature type="signal peptide" evidence="2">
    <location>
        <begin position="1"/>
        <end position="20"/>
    </location>
</feature>
<evidence type="ECO:0000313" key="4">
    <source>
        <dbReference type="Proteomes" id="UP000234275"/>
    </source>
</evidence>
<evidence type="ECO:0000313" key="3">
    <source>
        <dbReference type="EMBL" id="PLB46564.1"/>
    </source>
</evidence>